<evidence type="ECO:0000259" key="15">
    <source>
        <dbReference type="Pfam" id="PF08543"/>
    </source>
</evidence>
<evidence type="ECO:0000256" key="1">
    <source>
        <dbReference type="ARBA" id="ARBA00005165"/>
    </source>
</evidence>
<evidence type="ECO:0000313" key="17">
    <source>
        <dbReference type="Proteomes" id="UP000318126"/>
    </source>
</evidence>
<feature type="binding site" evidence="13">
    <location>
        <position position="385"/>
    </location>
    <ligand>
        <name>Mg(2+)</name>
        <dbReference type="ChEBI" id="CHEBI:18420"/>
    </ligand>
</feature>
<dbReference type="UniPathway" id="UPA00060">
    <property type="reaction ID" value="UER00138"/>
</dbReference>
<dbReference type="InterPro" id="IPR004399">
    <property type="entry name" value="HMP/HMP-P_kinase_dom"/>
</dbReference>
<evidence type="ECO:0000256" key="10">
    <source>
        <dbReference type="ARBA" id="ARBA00047334"/>
    </source>
</evidence>
<gene>
    <name evidence="13 16" type="primary">thiE</name>
    <name evidence="16" type="ORF">FN961_12595</name>
</gene>
<dbReference type="InterPro" id="IPR013749">
    <property type="entry name" value="PM/HMP-P_kinase-1"/>
</dbReference>
<comment type="caution">
    <text evidence="16">The sequence shown here is derived from an EMBL/GenBank/DDBJ whole genome shotgun (WGS) entry which is preliminary data.</text>
</comment>
<evidence type="ECO:0000259" key="14">
    <source>
        <dbReference type="Pfam" id="PF02581"/>
    </source>
</evidence>
<evidence type="ECO:0000256" key="4">
    <source>
        <dbReference type="ARBA" id="ARBA00022741"/>
    </source>
</evidence>
<evidence type="ECO:0000256" key="11">
    <source>
        <dbReference type="ARBA" id="ARBA00047851"/>
    </source>
</evidence>
<dbReference type="Proteomes" id="UP000318126">
    <property type="component" value="Unassembled WGS sequence"/>
</dbReference>
<dbReference type="GO" id="GO:0004789">
    <property type="term" value="F:thiamine-phosphate diphosphorylase activity"/>
    <property type="evidence" value="ECO:0007669"/>
    <property type="project" value="UniProtKB-UniRule"/>
</dbReference>
<keyword evidence="3 13" id="KW-0479">Metal-binding</keyword>
<comment type="catalytic activity">
    <reaction evidence="10 13">
        <text>4-methyl-5-(2-phosphooxyethyl)-thiazole + 4-amino-2-methyl-5-(diphosphooxymethyl)pyrimidine + H(+) = thiamine phosphate + diphosphate</text>
        <dbReference type="Rhea" id="RHEA:22328"/>
        <dbReference type="ChEBI" id="CHEBI:15378"/>
        <dbReference type="ChEBI" id="CHEBI:33019"/>
        <dbReference type="ChEBI" id="CHEBI:37575"/>
        <dbReference type="ChEBI" id="CHEBI:57841"/>
        <dbReference type="ChEBI" id="CHEBI:58296"/>
        <dbReference type="EC" id="2.5.1.3"/>
    </reaction>
</comment>
<dbReference type="PANTHER" id="PTHR20858">
    <property type="entry name" value="PHOSPHOMETHYLPYRIMIDINE KINASE"/>
    <property type="match status" value="1"/>
</dbReference>
<organism evidence="16 17">
    <name type="scientific">Shewanella hanedai</name>
    <name type="common">Alteromonas hanedai</name>
    <dbReference type="NCBI Taxonomy" id="25"/>
    <lineage>
        <taxon>Bacteria</taxon>
        <taxon>Pseudomonadati</taxon>
        <taxon>Pseudomonadota</taxon>
        <taxon>Gammaproteobacteria</taxon>
        <taxon>Alteromonadales</taxon>
        <taxon>Shewanellaceae</taxon>
        <taxon>Shewanella</taxon>
    </lineage>
</organism>
<evidence type="ECO:0000256" key="6">
    <source>
        <dbReference type="ARBA" id="ARBA00022840"/>
    </source>
</evidence>
<dbReference type="Pfam" id="PF02581">
    <property type="entry name" value="TMP-TENI"/>
    <property type="match status" value="1"/>
</dbReference>
<comment type="caution">
    <text evidence="13">Lacks conserved residue(s) required for the propagation of feature annotation.</text>
</comment>
<feature type="binding site" evidence="13">
    <location>
        <position position="384"/>
    </location>
    <ligand>
        <name>4-amino-2-methyl-5-(diphosphooxymethyl)pyrimidine</name>
        <dbReference type="ChEBI" id="CHEBI:57841"/>
    </ligand>
</feature>
<dbReference type="NCBIfam" id="NF002904">
    <property type="entry name" value="PRK03512.1"/>
    <property type="match status" value="1"/>
</dbReference>
<dbReference type="GO" id="GO:0005829">
    <property type="term" value="C:cytosol"/>
    <property type="evidence" value="ECO:0007669"/>
    <property type="project" value="TreeGrafter"/>
</dbReference>
<proteinExistence type="inferred from homology"/>
<comment type="catalytic activity">
    <reaction evidence="12 13">
        <text>2-[(2R,5Z)-2-carboxy-4-methylthiazol-5(2H)-ylidene]ethyl phosphate + 4-amino-2-methyl-5-(diphosphooxymethyl)pyrimidine + 2 H(+) = thiamine phosphate + CO2 + diphosphate</text>
        <dbReference type="Rhea" id="RHEA:47844"/>
        <dbReference type="ChEBI" id="CHEBI:15378"/>
        <dbReference type="ChEBI" id="CHEBI:16526"/>
        <dbReference type="ChEBI" id="CHEBI:33019"/>
        <dbReference type="ChEBI" id="CHEBI:37575"/>
        <dbReference type="ChEBI" id="CHEBI:57841"/>
        <dbReference type="ChEBI" id="CHEBI:62899"/>
        <dbReference type="EC" id="2.5.1.3"/>
    </reaction>
</comment>
<evidence type="ECO:0000256" key="5">
    <source>
        <dbReference type="ARBA" id="ARBA00022777"/>
    </source>
</evidence>
<keyword evidence="9" id="KW-0511">Multifunctional enzyme</keyword>
<dbReference type="Gene3D" id="3.20.20.70">
    <property type="entry name" value="Aldolase class I"/>
    <property type="match status" value="1"/>
</dbReference>
<comment type="similarity">
    <text evidence="13">Belongs to the thiamine-phosphate synthase family.</text>
</comment>
<evidence type="ECO:0000313" key="16">
    <source>
        <dbReference type="EMBL" id="TRY13961.1"/>
    </source>
</evidence>
<comment type="function">
    <text evidence="13">Condenses 4-methyl-5-(beta-hydroxyethyl)thiazole monophosphate (THZ-P) and 2-methyl-4-amino-5-hydroxymethyl pyrimidine pyrophosphate (HMP-PP) to form thiamine monophosphate (TMP).</text>
</comment>
<dbReference type="NCBIfam" id="TIGR00693">
    <property type="entry name" value="thiE"/>
    <property type="match status" value="1"/>
</dbReference>
<feature type="binding site" evidence="13">
    <location>
        <begin position="449"/>
        <end position="451"/>
    </location>
    <ligand>
        <name>2-[(2R,5Z)-2-carboxy-4-methylthiazol-5(2H)-ylidene]ethyl phosphate</name>
        <dbReference type="ChEBI" id="CHEBI:62899"/>
    </ligand>
</feature>
<feature type="domain" description="Thiamine phosphate synthase/TenI" evidence="14">
    <location>
        <begin position="336"/>
        <end position="505"/>
    </location>
</feature>
<dbReference type="GO" id="GO:0008902">
    <property type="term" value="F:hydroxymethylpyrimidine kinase activity"/>
    <property type="evidence" value="ECO:0007669"/>
    <property type="project" value="TreeGrafter"/>
</dbReference>
<dbReference type="EMBL" id="VKGK01000014">
    <property type="protein sequence ID" value="TRY13961.1"/>
    <property type="molecule type" value="Genomic_DNA"/>
</dbReference>
<evidence type="ECO:0000256" key="8">
    <source>
        <dbReference type="ARBA" id="ARBA00022977"/>
    </source>
</evidence>
<dbReference type="GO" id="GO:0005524">
    <property type="term" value="F:ATP binding"/>
    <property type="evidence" value="ECO:0007669"/>
    <property type="project" value="UniProtKB-KW"/>
</dbReference>
<dbReference type="GO" id="GO:0000287">
    <property type="term" value="F:magnesium ion binding"/>
    <property type="evidence" value="ECO:0007669"/>
    <property type="project" value="UniProtKB-UniRule"/>
</dbReference>
<evidence type="ECO:0000256" key="13">
    <source>
        <dbReference type="HAMAP-Rule" id="MF_00097"/>
    </source>
</evidence>
<feature type="binding site" evidence="13">
    <location>
        <position position="482"/>
    </location>
    <ligand>
        <name>2-[(2R,5Z)-2-carboxy-4-methylthiazol-5(2H)-ylidene]ethyl phosphate</name>
        <dbReference type="ChEBI" id="CHEBI:62899"/>
    </ligand>
</feature>
<dbReference type="InterPro" id="IPR034291">
    <property type="entry name" value="TMP_synthase"/>
</dbReference>
<keyword evidence="7 13" id="KW-0460">Magnesium</keyword>
<sequence length="529" mass="56259">MTVSMLKPLATKPVVWTIAGSDSGGGAGVQADLLTIQDLDCHPCCVLTCLTAQSSVTVSLVEAVSVEMFSAQLNTLLQDLPPAAIKIGLLANQSQILLLANWLKNELCSYQKGCDVQVSIILDPVMFATCGDALNPRLDFSPFDGLLTLITPNIAELAALVDKNDVNSAARLVDQAACLQAAQSLSKQLNCNVLAKGGDLGPTWLAECSQDIFVCRDAQGSSPLHQGRSFLLSGSRVASKNTHGSGCTLSSAIASVMAQGYVLHDAIVVAKAYVTAGIAASYQVGCGAGPLARTGWPSDLRLYPKITTLDSGPSLPEGIEFHSIDESLGLYPVVDTVALLQSLLEAGAKTIQLRIKEGTTQYIEQQIDAAVQLGRDYKAKLFINDHWEFALKHGAYGIHLGQEDLNRADLVKIAESGTALGVSSHSYFELLLAHQMTPSYIALGHIFPTTTKEMPSAPQGLDKLTHYVALLGEHYPLVAIGGIEASNLEAVKQTQVHDVAVVRAVTQAENPAKAYKRLSELWEACDAAQ</sequence>
<dbReference type="RefSeq" id="WP_144040531.1">
    <property type="nucleotide sequence ID" value="NZ_BMPL01000014.1"/>
</dbReference>
<comment type="cofactor">
    <cofactor evidence="13">
        <name>Mg(2+)</name>
        <dbReference type="ChEBI" id="CHEBI:18420"/>
    </cofactor>
    <text evidence="13">Binds 1 Mg(2+) ion per subunit.</text>
</comment>
<dbReference type="GO" id="GO:0009228">
    <property type="term" value="P:thiamine biosynthetic process"/>
    <property type="evidence" value="ECO:0007669"/>
    <property type="project" value="UniProtKB-KW"/>
</dbReference>
<dbReference type="OrthoDB" id="9810880at2"/>
<dbReference type="Gene3D" id="3.40.1190.20">
    <property type="match status" value="1"/>
</dbReference>
<dbReference type="CDD" id="cd00564">
    <property type="entry name" value="TMP_TenI"/>
    <property type="match status" value="1"/>
</dbReference>
<feature type="binding site" evidence="13">
    <location>
        <position position="404"/>
    </location>
    <ligand>
        <name>Mg(2+)</name>
        <dbReference type="ChEBI" id="CHEBI:18420"/>
    </ligand>
</feature>
<accession>A0A553JNG8</accession>
<reference evidence="17" key="1">
    <citation type="submission" date="2019-07" db="EMBL/GenBank/DDBJ databases">
        <title>Shewanella sp. YLB-08 draft genomic sequence.</title>
        <authorList>
            <person name="Yu L."/>
        </authorList>
    </citation>
    <scope>NUCLEOTIDE SEQUENCE [LARGE SCALE GENOMIC DNA]</scope>
    <source>
        <strain evidence="17">JCM 20706</strain>
    </source>
</reference>
<dbReference type="InterPro" id="IPR029056">
    <property type="entry name" value="Ribokinase-like"/>
</dbReference>
<dbReference type="EC" id="2.5.1.3" evidence="13"/>
<keyword evidence="6" id="KW-0067">ATP-binding</keyword>
<dbReference type="Pfam" id="PF08543">
    <property type="entry name" value="Phos_pyr_kin"/>
    <property type="match status" value="1"/>
</dbReference>
<feature type="domain" description="Pyridoxamine kinase/Phosphomethylpyrimidine kinase" evidence="15">
    <location>
        <begin position="22"/>
        <end position="291"/>
    </location>
</feature>
<evidence type="ECO:0000256" key="9">
    <source>
        <dbReference type="ARBA" id="ARBA00023268"/>
    </source>
</evidence>
<evidence type="ECO:0000256" key="7">
    <source>
        <dbReference type="ARBA" id="ARBA00022842"/>
    </source>
</evidence>
<dbReference type="SUPFAM" id="SSF51391">
    <property type="entry name" value="Thiamin phosphate synthase"/>
    <property type="match status" value="1"/>
</dbReference>
<evidence type="ECO:0000256" key="12">
    <source>
        <dbReference type="ARBA" id="ARBA00047883"/>
    </source>
</evidence>
<dbReference type="GO" id="GO:0008972">
    <property type="term" value="F:phosphomethylpyrimidine kinase activity"/>
    <property type="evidence" value="ECO:0007669"/>
    <property type="project" value="InterPro"/>
</dbReference>
<dbReference type="AlphaFoldDB" id="A0A553JNG8"/>
<dbReference type="GO" id="GO:0009229">
    <property type="term" value="P:thiamine diphosphate biosynthetic process"/>
    <property type="evidence" value="ECO:0007669"/>
    <property type="project" value="UniProtKB-UniRule"/>
</dbReference>
<keyword evidence="2 13" id="KW-0808">Transferase</keyword>
<dbReference type="CDD" id="cd01169">
    <property type="entry name" value="HMPP_kinase"/>
    <property type="match status" value="1"/>
</dbReference>
<keyword evidence="4" id="KW-0547">Nucleotide-binding</keyword>
<name>A0A553JNG8_SHEHA</name>
<keyword evidence="17" id="KW-1185">Reference proteome</keyword>
<dbReference type="PANTHER" id="PTHR20858:SF17">
    <property type="entry name" value="HYDROXYMETHYLPYRIMIDINE_PHOSPHOMETHYLPYRIMIDINE KINASE THI20-RELATED"/>
    <property type="match status" value="1"/>
</dbReference>
<evidence type="ECO:0000256" key="2">
    <source>
        <dbReference type="ARBA" id="ARBA00022679"/>
    </source>
</evidence>
<keyword evidence="8 13" id="KW-0784">Thiamine biosynthesis</keyword>
<dbReference type="InterPro" id="IPR013785">
    <property type="entry name" value="Aldolase_TIM"/>
</dbReference>
<dbReference type="HAMAP" id="MF_00097">
    <property type="entry name" value="TMP_synthase"/>
    <property type="match status" value="1"/>
</dbReference>
<feature type="binding site" evidence="13">
    <location>
        <begin position="352"/>
        <end position="356"/>
    </location>
    <ligand>
        <name>4-amino-2-methyl-5-(diphosphooxymethyl)pyrimidine</name>
        <dbReference type="ChEBI" id="CHEBI:57841"/>
    </ligand>
</feature>
<dbReference type="SUPFAM" id="SSF53613">
    <property type="entry name" value="Ribokinase-like"/>
    <property type="match status" value="1"/>
</dbReference>
<evidence type="ECO:0000256" key="3">
    <source>
        <dbReference type="ARBA" id="ARBA00022723"/>
    </source>
</evidence>
<comment type="pathway">
    <text evidence="1 13">Cofactor biosynthesis; thiamine diphosphate biosynthesis; thiamine phosphate from 4-amino-2-methyl-5-diphosphomethylpyrimidine and 4-methyl-5-(2-phosphoethyl)-thiazole: step 1/1.</text>
</comment>
<dbReference type="InterPro" id="IPR022998">
    <property type="entry name" value="ThiamineP_synth_TenI"/>
</dbReference>
<feature type="binding site" evidence="13">
    <location>
        <position position="423"/>
    </location>
    <ligand>
        <name>4-amino-2-methyl-5-(diphosphooxymethyl)pyrimidine</name>
        <dbReference type="ChEBI" id="CHEBI:57841"/>
    </ligand>
</feature>
<comment type="catalytic activity">
    <reaction evidence="11 13">
        <text>2-(2-carboxy-4-methylthiazol-5-yl)ethyl phosphate + 4-amino-2-methyl-5-(diphosphooxymethyl)pyrimidine + 2 H(+) = thiamine phosphate + CO2 + diphosphate</text>
        <dbReference type="Rhea" id="RHEA:47848"/>
        <dbReference type="ChEBI" id="CHEBI:15378"/>
        <dbReference type="ChEBI" id="CHEBI:16526"/>
        <dbReference type="ChEBI" id="CHEBI:33019"/>
        <dbReference type="ChEBI" id="CHEBI:37575"/>
        <dbReference type="ChEBI" id="CHEBI:57841"/>
        <dbReference type="ChEBI" id="CHEBI:62890"/>
        <dbReference type="EC" id="2.5.1.3"/>
    </reaction>
</comment>
<feature type="binding site" evidence="13">
    <location>
        <position position="452"/>
    </location>
    <ligand>
        <name>4-amino-2-methyl-5-(diphosphooxymethyl)pyrimidine</name>
        <dbReference type="ChEBI" id="CHEBI:57841"/>
    </ligand>
</feature>
<protein>
    <recommendedName>
        <fullName evidence="13">Thiamine-phosphate synthase</fullName>
        <shortName evidence="13">TP synthase</shortName>
        <shortName evidence="13">TPS</shortName>
        <ecNumber evidence="13">2.5.1.3</ecNumber>
    </recommendedName>
    <alternativeName>
        <fullName evidence="13">Thiamine-phosphate pyrophosphorylase</fullName>
        <shortName evidence="13">TMP pyrophosphorylase</shortName>
        <shortName evidence="13">TMP-PPase</shortName>
    </alternativeName>
</protein>
<dbReference type="InterPro" id="IPR036206">
    <property type="entry name" value="ThiamineP_synth_sf"/>
</dbReference>
<dbReference type="FunFam" id="3.20.20.70:FF:000064">
    <property type="entry name" value="Thiamine-phosphate synthase"/>
    <property type="match status" value="1"/>
</dbReference>
<keyword evidence="5" id="KW-0418">Kinase</keyword>